<dbReference type="Proteomes" id="UP000319296">
    <property type="component" value="Unassembled WGS sequence"/>
</dbReference>
<comment type="caution">
    <text evidence="1">The sequence shown here is derived from an EMBL/GenBank/DDBJ whole genome shotgun (WGS) entry which is preliminary data.</text>
</comment>
<reference evidence="1 2" key="1">
    <citation type="journal article" date="2019" name="ISME J.">
        <title>Insights into ecological role of a new deltaproteobacterial order Candidatus Acidulodesulfobacterales by metagenomics and metatranscriptomics.</title>
        <authorList>
            <person name="Tan S."/>
            <person name="Liu J."/>
            <person name="Fang Y."/>
            <person name="Hedlund B.P."/>
            <person name="Lian Z.H."/>
            <person name="Huang L.Y."/>
            <person name="Li J.T."/>
            <person name="Huang L.N."/>
            <person name="Li W.J."/>
            <person name="Jiang H.C."/>
            <person name="Dong H.L."/>
            <person name="Shu W.S."/>
        </authorList>
    </citation>
    <scope>NUCLEOTIDE SEQUENCE [LARGE SCALE GENOMIC DNA]</scope>
    <source>
        <strain evidence="1">AP1</strain>
    </source>
</reference>
<sequence length="90" mass="10201">MNIKNISKKLKKINKLNKFAILIFIGGGILLLSGCAGTNRQLEKDHIMNNGCFITCRNNIRIERPMFSNHNKITANKKINSYSNHDKLDG</sequence>
<dbReference type="PROSITE" id="PS51257">
    <property type="entry name" value="PROKAR_LIPOPROTEIN"/>
    <property type="match status" value="1"/>
</dbReference>
<proteinExistence type="predicted"/>
<evidence type="ECO:0000313" key="1">
    <source>
        <dbReference type="EMBL" id="RZD19107.1"/>
    </source>
</evidence>
<evidence type="ECO:0000313" key="2">
    <source>
        <dbReference type="Proteomes" id="UP000319296"/>
    </source>
</evidence>
<accession>A0A519BPB1</accession>
<protein>
    <recommendedName>
        <fullName evidence="3">Lipoprotein</fullName>
    </recommendedName>
</protein>
<dbReference type="AlphaFoldDB" id="A0A519BPB1"/>
<gene>
    <name evidence="1" type="ORF">EVG15_03105</name>
</gene>
<organism evidence="1 2">
    <name type="scientific">Candidatus Acididesulfobacter diazotrophicus</name>
    <dbReference type="NCBI Taxonomy" id="2597226"/>
    <lineage>
        <taxon>Bacteria</taxon>
        <taxon>Deltaproteobacteria</taxon>
        <taxon>Candidatus Acidulodesulfobacterales</taxon>
        <taxon>Candidatus Acididesulfobacter</taxon>
    </lineage>
</organism>
<dbReference type="EMBL" id="SGBB01000003">
    <property type="protein sequence ID" value="RZD19107.1"/>
    <property type="molecule type" value="Genomic_DNA"/>
</dbReference>
<name>A0A519BPB1_9DELT</name>
<evidence type="ECO:0008006" key="3">
    <source>
        <dbReference type="Google" id="ProtNLM"/>
    </source>
</evidence>